<accession>A0A3D9IJ88</accession>
<dbReference type="PANTHER" id="PTHR43301:SF3">
    <property type="entry name" value="ARABINAN ENDO-1,5-ALPHA-L-ARABINOSIDASE A-RELATED"/>
    <property type="match status" value="1"/>
</dbReference>
<evidence type="ECO:0000256" key="5">
    <source>
        <dbReference type="PIRSR" id="PIRSR606710-2"/>
    </source>
</evidence>
<keyword evidence="8" id="KW-1185">Reference proteome</keyword>
<dbReference type="InterPro" id="IPR023296">
    <property type="entry name" value="Glyco_hydro_beta-prop_sf"/>
</dbReference>
<protein>
    <submittedName>
        <fullName evidence="7">Glycosyl hydrolase family 43</fullName>
    </submittedName>
</protein>
<evidence type="ECO:0000256" key="2">
    <source>
        <dbReference type="ARBA" id="ARBA00009865"/>
    </source>
</evidence>
<comment type="pathway">
    <text evidence="1">Glycan metabolism; L-arabinan degradation.</text>
</comment>
<dbReference type="OrthoDB" id="9763933at2"/>
<dbReference type="GO" id="GO:0004553">
    <property type="term" value="F:hydrolase activity, hydrolyzing O-glycosyl compounds"/>
    <property type="evidence" value="ECO:0007669"/>
    <property type="project" value="InterPro"/>
</dbReference>
<dbReference type="Pfam" id="PF04616">
    <property type="entry name" value="Glyco_hydro_43"/>
    <property type="match status" value="1"/>
</dbReference>
<reference evidence="7 8" key="1">
    <citation type="submission" date="2018-07" db="EMBL/GenBank/DDBJ databases">
        <title>Genomic Encyclopedia of Type Strains, Phase III (KMG-III): the genomes of soil and plant-associated and newly described type strains.</title>
        <authorList>
            <person name="Whitman W."/>
        </authorList>
    </citation>
    <scope>NUCLEOTIDE SEQUENCE [LARGE SCALE GENOMIC DNA]</scope>
    <source>
        <strain evidence="7 8">CECT 8236</strain>
    </source>
</reference>
<dbReference type="SUPFAM" id="SSF75005">
    <property type="entry name" value="Arabinanase/levansucrase/invertase"/>
    <property type="match status" value="1"/>
</dbReference>
<name>A0A3D9IJ88_9BACL</name>
<dbReference type="Proteomes" id="UP000256869">
    <property type="component" value="Unassembled WGS sequence"/>
</dbReference>
<feature type="site" description="Important for catalytic activity, responsible for pKa modulation of the active site Glu and correct orientation of both the proton donor and substrate" evidence="5">
    <location>
        <position position="127"/>
    </location>
</feature>
<keyword evidence="3 6" id="KW-0378">Hydrolase</keyword>
<gene>
    <name evidence="7" type="ORF">DFP95_105227</name>
</gene>
<evidence type="ECO:0000313" key="7">
    <source>
        <dbReference type="EMBL" id="RED61798.1"/>
    </source>
</evidence>
<sequence>MLSLSQIQLRDPFVLKQESEGCYYLYGSTDPDIWKAKGIGFDAYRSRDLTLWEGPFPAFRPDSDFWSDKNYWAPEVHEYKGKYYMFATFKADGVCRGTQILVADGPLGPFRPHSDGPVTPRDWECLDGTLWIDAEGTPWIVFCHEWVQIKNGTVCALRLSPELDRAVGEPILLFSAQDAEWVDSVKNGAGYVTDGPYAYGCDNGELLLLWSSFRQGRYAQGIARSKSGDILGPWVQEPAPIFENDGGHGMIFRTFEGKIMLALHAPNNTPDERPVFIELSEANGRLSVREG</sequence>
<dbReference type="AlphaFoldDB" id="A0A3D9IJ88"/>
<evidence type="ECO:0000313" key="8">
    <source>
        <dbReference type="Proteomes" id="UP000256869"/>
    </source>
</evidence>
<dbReference type="GO" id="GO:0005975">
    <property type="term" value="P:carbohydrate metabolic process"/>
    <property type="evidence" value="ECO:0007669"/>
    <property type="project" value="InterPro"/>
</dbReference>
<evidence type="ECO:0000256" key="4">
    <source>
        <dbReference type="ARBA" id="ARBA00023295"/>
    </source>
</evidence>
<dbReference type="PANTHER" id="PTHR43301">
    <property type="entry name" value="ARABINAN ENDO-1,5-ALPHA-L-ARABINOSIDASE"/>
    <property type="match status" value="1"/>
</dbReference>
<evidence type="ECO:0000256" key="3">
    <source>
        <dbReference type="ARBA" id="ARBA00022801"/>
    </source>
</evidence>
<keyword evidence="4 6" id="KW-0326">Glycosidase</keyword>
<comment type="similarity">
    <text evidence="2 6">Belongs to the glycosyl hydrolase 43 family.</text>
</comment>
<organism evidence="7 8">
    <name type="scientific">Cohnella lupini</name>
    <dbReference type="NCBI Taxonomy" id="1294267"/>
    <lineage>
        <taxon>Bacteria</taxon>
        <taxon>Bacillati</taxon>
        <taxon>Bacillota</taxon>
        <taxon>Bacilli</taxon>
        <taxon>Bacillales</taxon>
        <taxon>Paenibacillaceae</taxon>
        <taxon>Cohnella</taxon>
    </lineage>
</organism>
<dbReference type="RefSeq" id="WP_115992822.1">
    <property type="nucleotide sequence ID" value="NZ_QRDY01000005.1"/>
</dbReference>
<dbReference type="EMBL" id="QRDY01000005">
    <property type="protein sequence ID" value="RED61798.1"/>
    <property type="molecule type" value="Genomic_DNA"/>
</dbReference>
<dbReference type="CDD" id="cd08981">
    <property type="entry name" value="GH43_Bt1873-like"/>
    <property type="match status" value="1"/>
</dbReference>
<comment type="caution">
    <text evidence="7">The sequence shown here is derived from an EMBL/GenBank/DDBJ whole genome shotgun (WGS) entry which is preliminary data.</text>
</comment>
<proteinExistence type="inferred from homology"/>
<dbReference type="InterPro" id="IPR006710">
    <property type="entry name" value="Glyco_hydro_43"/>
</dbReference>
<evidence type="ECO:0000256" key="6">
    <source>
        <dbReference type="RuleBase" id="RU361187"/>
    </source>
</evidence>
<dbReference type="InterPro" id="IPR050727">
    <property type="entry name" value="GH43_arabinanases"/>
</dbReference>
<evidence type="ECO:0000256" key="1">
    <source>
        <dbReference type="ARBA" id="ARBA00004834"/>
    </source>
</evidence>
<dbReference type="Gene3D" id="2.115.10.20">
    <property type="entry name" value="Glycosyl hydrolase domain, family 43"/>
    <property type="match status" value="1"/>
</dbReference>